<dbReference type="EMBL" id="CM042025">
    <property type="protein sequence ID" value="KAI3807414.1"/>
    <property type="molecule type" value="Genomic_DNA"/>
</dbReference>
<organism evidence="1 2">
    <name type="scientific">Smallanthus sonchifolius</name>
    <dbReference type="NCBI Taxonomy" id="185202"/>
    <lineage>
        <taxon>Eukaryota</taxon>
        <taxon>Viridiplantae</taxon>
        <taxon>Streptophyta</taxon>
        <taxon>Embryophyta</taxon>
        <taxon>Tracheophyta</taxon>
        <taxon>Spermatophyta</taxon>
        <taxon>Magnoliopsida</taxon>
        <taxon>eudicotyledons</taxon>
        <taxon>Gunneridae</taxon>
        <taxon>Pentapetalae</taxon>
        <taxon>asterids</taxon>
        <taxon>campanulids</taxon>
        <taxon>Asterales</taxon>
        <taxon>Asteraceae</taxon>
        <taxon>Asteroideae</taxon>
        <taxon>Heliantheae alliance</taxon>
        <taxon>Millerieae</taxon>
        <taxon>Smallanthus</taxon>
    </lineage>
</organism>
<accession>A0ACB9IGN5</accession>
<dbReference type="Proteomes" id="UP001056120">
    <property type="component" value="Linkage Group LG08"/>
</dbReference>
<gene>
    <name evidence="1" type="ORF">L1987_23341</name>
</gene>
<reference evidence="2" key="1">
    <citation type="journal article" date="2022" name="Mol. Ecol. Resour.">
        <title>The genomes of chicory, endive, great burdock and yacon provide insights into Asteraceae palaeo-polyploidization history and plant inulin production.</title>
        <authorList>
            <person name="Fan W."/>
            <person name="Wang S."/>
            <person name="Wang H."/>
            <person name="Wang A."/>
            <person name="Jiang F."/>
            <person name="Liu H."/>
            <person name="Zhao H."/>
            <person name="Xu D."/>
            <person name="Zhang Y."/>
        </authorList>
    </citation>
    <scope>NUCLEOTIDE SEQUENCE [LARGE SCALE GENOMIC DNA]</scope>
    <source>
        <strain evidence="2">cv. Yunnan</strain>
    </source>
</reference>
<reference evidence="1 2" key="2">
    <citation type="journal article" date="2022" name="Mol. Ecol. Resour.">
        <title>The genomes of chicory, endive, great burdock and yacon provide insights into Asteraceae paleo-polyploidization history and plant inulin production.</title>
        <authorList>
            <person name="Fan W."/>
            <person name="Wang S."/>
            <person name="Wang H."/>
            <person name="Wang A."/>
            <person name="Jiang F."/>
            <person name="Liu H."/>
            <person name="Zhao H."/>
            <person name="Xu D."/>
            <person name="Zhang Y."/>
        </authorList>
    </citation>
    <scope>NUCLEOTIDE SEQUENCE [LARGE SCALE GENOMIC DNA]</scope>
    <source>
        <strain evidence="2">cv. Yunnan</strain>
        <tissue evidence="1">Leaves</tissue>
    </source>
</reference>
<sequence>MEFFPVIVAICLSYALFRSTFSIFRFRKANNLPPGPTPLPIIASSLSAPTGVPSARLSTPTSHPTALDANEYLRTEKVKELIAYCRKANESVDFGRAAFRTSLNLLSNTVFSKDLTDPYEDSGKEFKELVGNIMIEAGKPNLVDFFPVLRMFDPQGIRRRMNRYFGKILGIFEELIKERLGTESRLKQVDMLDVCLKINRDNPEELSRSHMMMMFLIQTKKMLTVI</sequence>
<proteinExistence type="predicted"/>
<keyword evidence="2" id="KW-1185">Reference proteome</keyword>
<protein>
    <submittedName>
        <fullName evidence="1">Uncharacterized protein</fullName>
    </submittedName>
</protein>
<evidence type="ECO:0000313" key="2">
    <source>
        <dbReference type="Proteomes" id="UP001056120"/>
    </source>
</evidence>
<evidence type="ECO:0000313" key="1">
    <source>
        <dbReference type="EMBL" id="KAI3807414.1"/>
    </source>
</evidence>
<comment type="caution">
    <text evidence="1">The sequence shown here is derived from an EMBL/GenBank/DDBJ whole genome shotgun (WGS) entry which is preliminary data.</text>
</comment>
<name>A0ACB9IGN5_9ASTR</name>